<evidence type="ECO:0000256" key="1">
    <source>
        <dbReference type="SAM" id="Coils"/>
    </source>
</evidence>
<feature type="region of interest" description="Disordered" evidence="2">
    <location>
        <begin position="90"/>
        <end position="129"/>
    </location>
</feature>
<dbReference type="Proteomes" id="UP001472866">
    <property type="component" value="Chromosome 06"/>
</dbReference>
<feature type="coiled-coil region" evidence="1">
    <location>
        <begin position="210"/>
        <end position="265"/>
    </location>
</feature>
<accession>A0AAX4P9P8</accession>
<proteinExistence type="predicted"/>
<feature type="compositionally biased region" description="Basic and acidic residues" evidence="2">
    <location>
        <begin position="15"/>
        <end position="34"/>
    </location>
</feature>
<sequence>MATSPCRLAALEPQHLQEHQQLHRDGGAEGEGREATPTVSEPARGGPASFLHWSAMAEVRGLALALGILYAIKLGRVQGRLRDGYQDRAEGLANPGAARRPRTPTPSTLASSPTPSPGKAVSKPTSAAAKRQELASRRAKETKEVEEVGVTAEEMKRILEERRQELEEEVARMKREMRDRPVEASTSGPAAEEEGAEVEGGEKKFAFQDVADQAKVREEAERRRAALEEERLKREDARRRREQEMEEARERLRGVKEDLDSSRHASIPKLALDAEVRVSGGAGAVEVPRAEVSLPNLGLTYEYAGIEGETRLDFALRVAMELAGEGTSGEVAAAAAAAAESEDGGPSPFATAALLDVQAARVFDVIRGAPAEDAGASPLLLDPTLADFADLDDKLGSCADLLLSSSRTKPAFLPLSLDAMLSLDSKLERTLEGSALRFNRLAFFPVFRCLFRSALGDEAASTFLKSAARDVLKTVLSLEAEEGALEFSQLAKIFGGGAAGALGEVLAKVEREASLERKRKRFSALRKLQSRSDGSSPIPERTWALRNVAATLALESTPEAARQAREMLEESVSLKAEYLGSGSHPGLLEDILPLARLASRETGSAGGEGDAEALWGRVGAIVEEVIEVLGDANASAGAEIAVGLASALGDELGRGSELALAWRDEGVSRLDGLSEEEREAIFSRLAGSDAIQELASAFSCDIESRHRKGGAEGRARLGSAALRALECYEL</sequence>
<feature type="region of interest" description="Disordered" evidence="2">
    <location>
        <begin position="174"/>
        <end position="205"/>
    </location>
</feature>
<protein>
    <submittedName>
        <fullName evidence="3">Uncharacterized protein</fullName>
    </submittedName>
</protein>
<organism evidence="3 4">
    <name type="scientific">Chloropicon roscoffensis</name>
    <dbReference type="NCBI Taxonomy" id="1461544"/>
    <lineage>
        <taxon>Eukaryota</taxon>
        <taxon>Viridiplantae</taxon>
        <taxon>Chlorophyta</taxon>
        <taxon>Chloropicophyceae</taxon>
        <taxon>Chloropicales</taxon>
        <taxon>Chloropicaceae</taxon>
        <taxon>Chloropicon</taxon>
    </lineage>
</organism>
<gene>
    <name evidence="3" type="ORF">HKI87_06g41260</name>
</gene>
<dbReference type="AlphaFoldDB" id="A0AAX4P9P8"/>
<name>A0AAX4P9P8_9CHLO</name>
<dbReference type="EMBL" id="CP151506">
    <property type="protein sequence ID" value="WZN62589.1"/>
    <property type="molecule type" value="Genomic_DNA"/>
</dbReference>
<evidence type="ECO:0000313" key="4">
    <source>
        <dbReference type="Proteomes" id="UP001472866"/>
    </source>
</evidence>
<feature type="region of interest" description="Disordered" evidence="2">
    <location>
        <begin position="11"/>
        <end position="44"/>
    </location>
</feature>
<evidence type="ECO:0000256" key="2">
    <source>
        <dbReference type="SAM" id="MobiDB-lite"/>
    </source>
</evidence>
<keyword evidence="4" id="KW-1185">Reference proteome</keyword>
<evidence type="ECO:0000313" key="3">
    <source>
        <dbReference type="EMBL" id="WZN62589.1"/>
    </source>
</evidence>
<keyword evidence="1" id="KW-0175">Coiled coil</keyword>
<reference evidence="3 4" key="1">
    <citation type="submission" date="2024-03" db="EMBL/GenBank/DDBJ databases">
        <title>Complete genome sequence of the green alga Chloropicon roscoffensis RCC1871.</title>
        <authorList>
            <person name="Lemieux C."/>
            <person name="Pombert J.-F."/>
            <person name="Otis C."/>
            <person name="Turmel M."/>
        </authorList>
    </citation>
    <scope>NUCLEOTIDE SEQUENCE [LARGE SCALE GENOMIC DNA]</scope>
    <source>
        <strain evidence="3 4">RCC1871</strain>
    </source>
</reference>